<evidence type="ECO:0008006" key="4">
    <source>
        <dbReference type="Google" id="ProtNLM"/>
    </source>
</evidence>
<dbReference type="AlphaFoldDB" id="A0A1E3VL60"/>
<dbReference type="STRING" id="1774969.AUC69_03740"/>
<keyword evidence="3" id="KW-1185">Reference proteome</keyword>
<protein>
    <recommendedName>
        <fullName evidence="4">Metal-binding protein</fullName>
    </recommendedName>
</protein>
<organism evidence="2 3">
    <name type="scientific">Methyloceanibacter superfactus</name>
    <dbReference type="NCBI Taxonomy" id="1774969"/>
    <lineage>
        <taxon>Bacteria</taxon>
        <taxon>Pseudomonadati</taxon>
        <taxon>Pseudomonadota</taxon>
        <taxon>Alphaproteobacteria</taxon>
        <taxon>Hyphomicrobiales</taxon>
        <taxon>Hyphomicrobiaceae</taxon>
        <taxon>Methyloceanibacter</taxon>
    </lineage>
</organism>
<evidence type="ECO:0000256" key="1">
    <source>
        <dbReference type="SAM" id="MobiDB-lite"/>
    </source>
</evidence>
<feature type="region of interest" description="Disordered" evidence="1">
    <location>
        <begin position="162"/>
        <end position="192"/>
    </location>
</feature>
<name>A0A1E3VL60_9HYPH</name>
<dbReference type="EMBL" id="LPWF01000036">
    <property type="protein sequence ID" value="ODR94264.1"/>
    <property type="molecule type" value="Genomic_DNA"/>
</dbReference>
<gene>
    <name evidence="2" type="ORF">AUC69_03740</name>
</gene>
<proteinExistence type="predicted"/>
<dbReference type="Pfam" id="PF02620">
    <property type="entry name" value="YceD"/>
    <property type="match status" value="1"/>
</dbReference>
<sequence length="192" mass="21241">MKGGRRRWEMRAMDEAIEAPPLSRKQRVTDIQENVELRIEPTPAELAEIVALLDLVALDGLAFTYRLHRTAGGRVLLTGRLRPRVTQTCVVTLEPLESVVDIPVEDEFWPTPQIEELAREATDPDTTVPLDWPDAIVEGVIDLGPVVYESLATALDPYPKKPGASFQWSQGADDGEGQESGPFAALKRLKDS</sequence>
<accession>A0A1E3VL60</accession>
<evidence type="ECO:0000313" key="3">
    <source>
        <dbReference type="Proteomes" id="UP000094472"/>
    </source>
</evidence>
<dbReference type="InterPro" id="IPR003772">
    <property type="entry name" value="YceD"/>
</dbReference>
<comment type="caution">
    <text evidence="2">The sequence shown here is derived from an EMBL/GenBank/DDBJ whole genome shotgun (WGS) entry which is preliminary data.</text>
</comment>
<evidence type="ECO:0000313" key="2">
    <source>
        <dbReference type="EMBL" id="ODR94264.1"/>
    </source>
</evidence>
<reference evidence="2 3" key="1">
    <citation type="journal article" date="2016" name="Environ. Microbiol.">
        <title>New Methyloceanibacter diversity from North Sea sediments includes methanotroph containing solely the soluble methane monooxygenase.</title>
        <authorList>
            <person name="Vekeman B."/>
            <person name="Kerckhof F.M."/>
            <person name="Cremers G."/>
            <person name="de Vos P."/>
            <person name="Vandamme P."/>
            <person name="Boon N."/>
            <person name="Op den Camp H.J."/>
            <person name="Heylen K."/>
        </authorList>
    </citation>
    <scope>NUCLEOTIDE SEQUENCE [LARGE SCALE GENOMIC DNA]</scope>
    <source>
        <strain evidence="2 3">R-67175</strain>
    </source>
</reference>
<dbReference type="Proteomes" id="UP000094472">
    <property type="component" value="Unassembled WGS sequence"/>
</dbReference>